<feature type="transmembrane region" description="Helical" evidence="11">
    <location>
        <begin position="312"/>
        <end position="334"/>
    </location>
</feature>
<keyword evidence="8 9" id="KW-0807">Transducer</keyword>
<feature type="transmembrane region" description="Helical" evidence="11">
    <location>
        <begin position="67"/>
        <end position="86"/>
    </location>
</feature>
<accession>A0A915JZ78</accession>
<dbReference type="Gene3D" id="1.20.1070.10">
    <property type="entry name" value="Rhodopsin 7-helix transmembrane proteins"/>
    <property type="match status" value="1"/>
</dbReference>
<dbReference type="InterPro" id="IPR000276">
    <property type="entry name" value="GPCR_Rhodpsn"/>
</dbReference>
<proteinExistence type="inferred from homology"/>
<dbReference type="GO" id="GO:0005886">
    <property type="term" value="C:plasma membrane"/>
    <property type="evidence" value="ECO:0007669"/>
    <property type="project" value="UniProtKB-SubCell"/>
</dbReference>
<evidence type="ECO:0000256" key="5">
    <source>
        <dbReference type="ARBA" id="ARBA00023040"/>
    </source>
</evidence>
<evidence type="ECO:0000256" key="6">
    <source>
        <dbReference type="ARBA" id="ARBA00023136"/>
    </source>
</evidence>
<evidence type="ECO:0000256" key="10">
    <source>
        <dbReference type="SAM" id="MobiDB-lite"/>
    </source>
</evidence>
<dbReference type="Pfam" id="PF00001">
    <property type="entry name" value="7tm_1"/>
    <property type="match status" value="1"/>
</dbReference>
<keyword evidence="3 9" id="KW-0812">Transmembrane</keyword>
<evidence type="ECO:0000256" key="1">
    <source>
        <dbReference type="ARBA" id="ARBA00004651"/>
    </source>
</evidence>
<organism evidence="13 14">
    <name type="scientific">Romanomermis culicivorax</name>
    <name type="common">Nematode worm</name>
    <dbReference type="NCBI Taxonomy" id="13658"/>
    <lineage>
        <taxon>Eukaryota</taxon>
        <taxon>Metazoa</taxon>
        <taxon>Ecdysozoa</taxon>
        <taxon>Nematoda</taxon>
        <taxon>Enoplea</taxon>
        <taxon>Dorylaimia</taxon>
        <taxon>Mermithida</taxon>
        <taxon>Mermithoidea</taxon>
        <taxon>Mermithidae</taxon>
        <taxon>Romanomermis</taxon>
    </lineage>
</organism>
<dbReference type="SUPFAM" id="SSF81321">
    <property type="entry name" value="Family A G protein-coupled receptor-like"/>
    <property type="match status" value="1"/>
</dbReference>
<feature type="compositionally biased region" description="Basic residues" evidence="10">
    <location>
        <begin position="234"/>
        <end position="248"/>
    </location>
</feature>
<dbReference type="PRINTS" id="PR00237">
    <property type="entry name" value="GPCRRHODOPSN"/>
</dbReference>
<evidence type="ECO:0000256" key="11">
    <source>
        <dbReference type="SAM" id="Phobius"/>
    </source>
</evidence>
<dbReference type="PANTHER" id="PTHR24247">
    <property type="entry name" value="5-HYDROXYTRYPTAMINE RECEPTOR"/>
    <property type="match status" value="1"/>
</dbReference>
<comment type="similarity">
    <text evidence="9">Belongs to the G-protein coupled receptor 1 family.</text>
</comment>
<dbReference type="GO" id="GO:0004993">
    <property type="term" value="F:G protein-coupled serotonin receptor activity"/>
    <property type="evidence" value="ECO:0007669"/>
    <property type="project" value="TreeGrafter"/>
</dbReference>
<keyword evidence="6 11" id="KW-0472">Membrane</keyword>
<keyword evidence="5 9" id="KW-0297">G-protein coupled receptor</keyword>
<evidence type="ECO:0000256" key="9">
    <source>
        <dbReference type="RuleBase" id="RU000688"/>
    </source>
</evidence>
<dbReference type="WBParaSite" id="nRc.2.0.1.t31702-RA">
    <property type="protein sequence ID" value="nRc.2.0.1.t31702-RA"/>
    <property type="gene ID" value="nRc.2.0.1.g31702"/>
</dbReference>
<dbReference type="GO" id="GO:0045202">
    <property type="term" value="C:synapse"/>
    <property type="evidence" value="ECO:0007669"/>
    <property type="project" value="TreeGrafter"/>
</dbReference>
<feature type="transmembrane region" description="Helical" evidence="11">
    <location>
        <begin position="148"/>
        <end position="173"/>
    </location>
</feature>
<dbReference type="InterPro" id="IPR017452">
    <property type="entry name" value="GPCR_Rhodpsn_7TM"/>
</dbReference>
<keyword evidence="2" id="KW-1003">Cell membrane</keyword>
<evidence type="ECO:0000313" key="14">
    <source>
        <dbReference type="WBParaSite" id="nRc.2.0.1.t31702-RA"/>
    </source>
</evidence>
<dbReference type="GO" id="GO:0030425">
    <property type="term" value="C:dendrite"/>
    <property type="evidence" value="ECO:0007669"/>
    <property type="project" value="TreeGrafter"/>
</dbReference>
<sequence length="349" mass="40503">MIADNATNTVVNNDDEQQFDWSSPYSLAFILIISVLMIALSLLTVVGNLMVMISFYIDKNIRQPSNYFIFSLAVSDLMIGLEGFPFLTLYTLHGQKWTMGWFMCDLWLSVDYTVCLASIYTVLSITVDRYCSVKIPATYRNWRTKKRMTAIIILTWVVPALLFFVSVFGWGYFSGKGRILLEHECEVQFMRSNPYFNMSMYISYYWSTLVVIVRRLTTIINGGGSGESVILRRRRSSHRRHGGGGKKRQIADAKQQQQRHKKSKTENRARKALRTITIILGAFVLFWTPFYVMATIYGFCPECIPSWAYVTSYYMCYLNSPINPFCYAMANIQFKKTFMRMFRGDFHRA</sequence>
<dbReference type="PROSITE" id="PS50262">
    <property type="entry name" value="G_PROTEIN_RECEP_F1_2"/>
    <property type="match status" value="1"/>
</dbReference>
<evidence type="ECO:0000256" key="2">
    <source>
        <dbReference type="ARBA" id="ARBA00022475"/>
    </source>
</evidence>
<evidence type="ECO:0000256" key="8">
    <source>
        <dbReference type="ARBA" id="ARBA00023224"/>
    </source>
</evidence>
<protein>
    <submittedName>
        <fullName evidence="14">G-protein coupled receptors family 1 profile domain-containing protein</fullName>
    </submittedName>
</protein>
<dbReference type="OMA" id="THRMAGM"/>
<evidence type="ECO:0000256" key="4">
    <source>
        <dbReference type="ARBA" id="ARBA00022989"/>
    </source>
</evidence>
<keyword evidence="4 11" id="KW-1133">Transmembrane helix</keyword>
<evidence type="ECO:0000256" key="7">
    <source>
        <dbReference type="ARBA" id="ARBA00023170"/>
    </source>
</evidence>
<feature type="transmembrane region" description="Helical" evidence="11">
    <location>
        <begin position="27"/>
        <end position="55"/>
    </location>
</feature>
<feature type="region of interest" description="Disordered" evidence="10">
    <location>
        <begin position="234"/>
        <end position="268"/>
    </location>
</feature>
<dbReference type="GO" id="GO:0016907">
    <property type="term" value="F:G protein-coupled acetylcholine receptor activity"/>
    <property type="evidence" value="ECO:0007669"/>
    <property type="project" value="TreeGrafter"/>
</dbReference>
<dbReference type="GO" id="GO:0007187">
    <property type="term" value="P:G protein-coupled receptor signaling pathway, coupled to cyclic nucleotide second messenger"/>
    <property type="evidence" value="ECO:0007669"/>
    <property type="project" value="TreeGrafter"/>
</dbReference>
<evidence type="ECO:0000313" key="13">
    <source>
        <dbReference type="Proteomes" id="UP000887565"/>
    </source>
</evidence>
<feature type="transmembrane region" description="Helical" evidence="11">
    <location>
        <begin position="272"/>
        <end position="292"/>
    </location>
</feature>
<keyword evidence="7 9" id="KW-0675">Receptor</keyword>
<dbReference type="PROSITE" id="PS00237">
    <property type="entry name" value="G_PROTEIN_RECEP_F1_1"/>
    <property type="match status" value="1"/>
</dbReference>
<dbReference type="GO" id="GO:0007197">
    <property type="term" value="P:adenylate cyclase-inhibiting G protein-coupled acetylcholine receptor signaling pathway"/>
    <property type="evidence" value="ECO:0007669"/>
    <property type="project" value="TreeGrafter"/>
</dbReference>
<feature type="domain" description="G-protein coupled receptors family 1 profile" evidence="12">
    <location>
        <begin position="47"/>
        <end position="327"/>
    </location>
</feature>
<feature type="transmembrane region" description="Helical" evidence="11">
    <location>
        <begin position="106"/>
        <end position="127"/>
    </location>
</feature>
<dbReference type="SMART" id="SM01381">
    <property type="entry name" value="7TM_GPCR_Srsx"/>
    <property type="match status" value="1"/>
</dbReference>
<dbReference type="Proteomes" id="UP000887565">
    <property type="component" value="Unplaced"/>
</dbReference>
<comment type="subcellular location">
    <subcellularLocation>
        <location evidence="1">Cell membrane</location>
        <topology evidence="1">Multi-pass membrane protein</topology>
    </subcellularLocation>
</comment>
<dbReference type="PANTHER" id="PTHR24247:SF191">
    <property type="entry name" value="MUSCARINIC ACETYLCHOLINE RECEPTOR, B-TYPE, ISOFORM A"/>
    <property type="match status" value="1"/>
</dbReference>
<evidence type="ECO:0000256" key="3">
    <source>
        <dbReference type="ARBA" id="ARBA00022692"/>
    </source>
</evidence>
<dbReference type="AlphaFoldDB" id="A0A915JZ78"/>
<name>A0A915JZ78_ROMCU</name>
<dbReference type="CDD" id="cd15302">
    <property type="entry name" value="7tmA_mAChR_GAR-2-like"/>
    <property type="match status" value="1"/>
</dbReference>
<evidence type="ECO:0000259" key="12">
    <source>
        <dbReference type="PROSITE" id="PS50262"/>
    </source>
</evidence>
<keyword evidence="13" id="KW-1185">Reference proteome</keyword>
<reference evidence="14" key="1">
    <citation type="submission" date="2022-11" db="UniProtKB">
        <authorList>
            <consortium name="WormBaseParasite"/>
        </authorList>
    </citation>
    <scope>IDENTIFICATION</scope>
</reference>